<organism evidence="1 2">
    <name type="scientific">Amycolatopsis antarctica</name>
    <dbReference type="NCBI Taxonomy" id="1854586"/>
    <lineage>
        <taxon>Bacteria</taxon>
        <taxon>Bacillati</taxon>
        <taxon>Actinomycetota</taxon>
        <taxon>Actinomycetes</taxon>
        <taxon>Pseudonocardiales</taxon>
        <taxon>Pseudonocardiaceae</taxon>
        <taxon>Amycolatopsis</taxon>
    </lineage>
</organism>
<dbReference type="InParanoid" id="A0A263D3P2"/>
<evidence type="ECO:0000313" key="1">
    <source>
        <dbReference type="EMBL" id="OZM73083.1"/>
    </source>
</evidence>
<name>A0A263D3P2_9PSEU</name>
<dbReference type="EMBL" id="NKYE01000006">
    <property type="protein sequence ID" value="OZM73083.1"/>
    <property type="molecule type" value="Genomic_DNA"/>
</dbReference>
<dbReference type="AlphaFoldDB" id="A0A263D3P2"/>
<comment type="caution">
    <text evidence="1">The sequence shown here is derived from an EMBL/GenBank/DDBJ whole genome shotgun (WGS) entry which is preliminary data.</text>
</comment>
<proteinExistence type="predicted"/>
<evidence type="ECO:0000313" key="2">
    <source>
        <dbReference type="Proteomes" id="UP000242444"/>
    </source>
</evidence>
<dbReference type="Proteomes" id="UP000242444">
    <property type="component" value="Unassembled WGS sequence"/>
</dbReference>
<accession>A0A263D3P2</accession>
<sequence>MWRTARHEFAQWQRSWAGAAAEFTGTEHPIAVVTAGKIAGDDPAHGEMQAELAALSSRSRHDVVAGAGHEELVITPEYAARVAQSIEWVRAEAVALADTDG</sequence>
<keyword evidence="2" id="KW-1185">Reference proteome</keyword>
<protein>
    <recommendedName>
        <fullName evidence="3">Alpha/beta hydrolase</fullName>
    </recommendedName>
</protein>
<dbReference type="RefSeq" id="WP_094862941.1">
    <property type="nucleotide sequence ID" value="NZ_NKYE01000006.1"/>
</dbReference>
<gene>
    <name evidence="1" type="ORF">CFN78_12770</name>
</gene>
<reference evidence="1 2" key="1">
    <citation type="submission" date="2017-07" db="EMBL/GenBank/DDBJ databases">
        <title>Amycolatopsis antarcticus sp. nov., isolated from the surface of an Antarcticus brown macroalga.</title>
        <authorList>
            <person name="Wang J."/>
            <person name="Leiva S."/>
            <person name="Huang J."/>
            <person name="Huang Y."/>
        </authorList>
    </citation>
    <scope>NUCLEOTIDE SEQUENCE [LARGE SCALE GENOMIC DNA]</scope>
    <source>
        <strain evidence="1 2">AU-G6</strain>
    </source>
</reference>
<evidence type="ECO:0008006" key="3">
    <source>
        <dbReference type="Google" id="ProtNLM"/>
    </source>
</evidence>